<dbReference type="RefSeq" id="XP_065668479.1">
    <property type="nucleotide sequence ID" value="XM_065812407.1"/>
</dbReference>
<keyword evidence="5" id="KW-1185">Reference proteome</keyword>
<dbReference type="PANTHER" id="PTHR12566">
    <property type="entry name" value="CYTOPLASMIC POLYADENYLATION ELEMENT BINDING PROTEIN CPEB"/>
    <property type="match status" value="1"/>
</dbReference>
<dbReference type="InterPro" id="IPR038446">
    <property type="entry name" value="CEBP_ZZ_sf"/>
</dbReference>
<dbReference type="InterPro" id="IPR035979">
    <property type="entry name" value="RBD_domain_sf"/>
</dbReference>
<proteinExistence type="predicted"/>
<dbReference type="PROSITE" id="PS50102">
    <property type="entry name" value="RRM"/>
    <property type="match status" value="1"/>
</dbReference>
<organism evidence="5 7">
    <name type="scientific">Hydra vulgaris</name>
    <name type="common">Hydra</name>
    <name type="synonym">Hydra attenuata</name>
    <dbReference type="NCBI Taxonomy" id="6087"/>
    <lineage>
        <taxon>Eukaryota</taxon>
        <taxon>Metazoa</taxon>
        <taxon>Cnidaria</taxon>
        <taxon>Hydrozoa</taxon>
        <taxon>Hydroidolina</taxon>
        <taxon>Anthoathecata</taxon>
        <taxon>Aplanulata</taxon>
        <taxon>Hydridae</taxon>
        <taxon>Hydra</taxon>
    </lineage>
</organism>
<evidence type="ECO:0000256" key="1">
    <source>
        <dbReference type="ARBA" id="ARBA00022884"/>
    </source>
</evidence>
<dbReference type="InterPro" id="IPR032296">
    <property type="entry name" value="CEBP_ZZ"/>
</dbReference>
<evidence type="ECO:0000313" key="7">
    <source>
        <dbReference type="RefSeq" id="XP_065668479.1"/>
    </source>
</evidence>
<dbReference type="CDD" id="cd12723">
    <property type="entry name" value="RRM1_CPEB1"/>
    <property type="match status" value="1"/>
</dbReference>
<evidence type="ECO:0000256" key="3">
    <source>
        <dbReference type="SAM" id="MobiDB-lite"/>
    </source>
</evidence>
<dbReference type="Pfam" id="PF16366">
    <property type="entry name" value="CEBP_ZZ"/>
    <property type="match status" value="1"/>
</dbReference>
<name>A0ABM4D2J5_HYDVU</name>
<keyword evidence="1 2" id="KW-0694">RNA-binding</keyword>
<dbReference type="Pfam" id="PF16367">
    <property type="entry name" value="RRM_7"/>
    <property type="match status" value="1"/>
</dbReference>
<dbReference type="GeneID" id="101241841"/>
<sequence>MSQIQSCQSEDDLNRMNWDEHGFFSSSNSTFYSCHHESRASTGLPKSYFENKYVDDGKRDSVLQENRLNYLKSFCEPHRNLSSALYLQMNQSERPEFPFRQIKNDNSKDIATLYFENVNSSSPHFSRSQSPSDEDSGYSSKQTSPISLQSFHRAQITPSKNPSPPQSPRITESNKKFFYNNMARVSDSTCQNTFEETAKQDLSLEQNKQLLLVEKYKQKLSALNNYQKQALLHHLQQREKKSINKNQNCGFNNLANENDALKIENQKNFDQNLNFYCKDDFPFIENMKQLSIEDTIHRRTLMKQDNIRQALGAVNSNSSVLKSNSKCQHHVDDQFNTKDFSSLDVLEDPRWNGARSIFNGSAESQDYMQRDRNEVSYTWSGHLPPKIYKNLVYSNKVFLGGVPWDITEAGLQQTFRPFGTVSIEWPGKDGKHSRHPPKGYVYLLFECEKSVKALMTNCTHDFSNGGDWYYKISSRRMRSKEIQVIPWVLSDSNFVRSASQRLDSTRTVFVGGLHGMINAEALCQIMNELFDGVTYAGIDTDKHKYPIGSGRVTFNNSKSFMKAVQASFIEIRCPKFTKKVQINPYLEDSVCSQCHINSGPFFCRASECFKYFCHSCWSWHHSIDSLRQHRPLTRQSKSSAGSNLLS</sequence>
<dbReference type="Gene3D" id="4.10.640.40">
    <property type="entry name" value="Cytoplasmic polyadenylation element-binding protein, ZZ domain"/>
    <property type="match status" value="1"/>
</dbReference>
<evidence type="ECO:0000259" key="4">
    <source>
        <dbReference type="PROSITE" id="PS50102"/>
    </source>
</evidence>
<gene>
    <name evidence="6 7 8" type="primary">LOC101241841</name>
</gene>
<dbReference type="InterPro" id="IPR034819">
    <property type="entry name" value="CPEB"/>
</dbReference>
<dbReference type="RefSeq" id="XP_065668480.1">
    <property type="nucleotide sequence ID" value="XM_065812408.1"/>
</dbReference>
<dbReference type="InterPro" id="IPR000504">
    <property type="entry name" value="RRM_dom"/>
</dbReference>
<dbReference type="InterPro" id="IPR034977">
    <property type="entry name" value="CPEB1_RRM1"/>
</dbReference>
<evidence type="ECO:0000313" key="8">
    <source>
        <dbReference type="RefSeq" id="XP_065668480.1"/>
    </source>
</evidence>
<dbReference type="Proteomes" id="UP001652625">
    <property type="component" value="Chromosome 12"/>
</dbReference>
<evidence type="ECO:0000256" key="2">
    <source>
        <dbReference type="PROSITE-ProRule" id="PRU00176"/>
    </source>
</evidence>
<dbReference type="SUPFAM" id="SSF54928">
    <property type="entry name" value="RNA-binding domain, RBD"/>
    <property type="match status" value="1"/>
</dbReference>
<feature type="domain" description="RRM" evidence="4">
    <location>
        <begin position="395"/>
        <end position="484"/>
    </location>
</feature>
<dbReference type="InterPro" id="IPR012677">
    <property type="entry name" value="Nucleotide-bd_a/b_plait_sf"/>
</dbReference>
<dbReference type="SMART" id="SM00360">
    <property type="entry name" value="RRM"/>
    <property type="match status" value="2"/>
</dbReference>
<dbReference type="CDD" id="cd19757">
    <property type="entry name" value="Bbox1"/>
    <property type="match status" value="1"/>
</dbReference>
<feature type="region of interest" description="Disordered" evidence="3">
    <location>
        <begin position="120"/>
        <end position="145"/>
    </location>
</feature>
<reference evidence="6 7" key="1">
    <citation type="submission" date="2025-05" db="UniProtKB">
        <authorList>
            <consortium name="RefSeq"/>
        </authorList>
    </citation>
    <scope>IDENTIFICATION</scope>
</reference>
<protein>
    <submittedName>
        <fullName evidence="6 7">Uncharacterized protein LOC101241841</fullName>
    </submittedName>
</protein>
<evidence type="ECO:0000313" key="6">
    <source>
        <dbReference type="RefSeq" id="XP_065668478.1"/>
    </source>
</evidence>
<feature type="compositionally biased region" description="Low complexity" evidence="3">
    <location>
        <begin position="120"/>
        <end position="131"/>
    </location>
</feature>
<dbReference type="RefSeq" id="XP_065668478.1">
    <property type="nucleotide sequence ID" value="XM_065812406.1"/>
</dbReference>
<dbReference type="CDD" id="cd12725">
    <property type="entry name" value="RRM2_CPEB1"/>
    <property type="match status" value="1"/>
</dbReference>
<dbReference type="Gene3D" id="3.30.70.330">
    <property type="match status" value="2"/>
</dbReference>
<accession>A0ABM4D2J5</accession>
<evidence type="ECO:0000313" key="5">
    <source>
        <dbReference type="Proteomes" id="UP001652625"/>
    </source>
</evidence>
<dbReference type="PANTHER" id="PTHR12566:SF9">
    <property type="entry name" value="CYTOPLASMIC POLYADENYLATION ELEMENT-BINDING PROTEIN 1"/>
    <property type="match status" value="1"/>
</dbReference>